<dbReference type="Gene3D" id="3.40.50.150">
    <property type="entry name" value="Vaccinia Virus protein VP39"/>
    <property type="match status" value="1"/>
</dbReference>
<dbReference type="OrthoDB" id="7365827at2"/>
<proteinExistence type="predicted"/>
<feature type="domain" description="Methyltransferase type 11" evidence="2">
    <location>
        <begin position="44"/>
        <end position="137"/>
    </location>
</feature>
<keyword evidence="3" id="KW-0489">Methyltransferase</keyword>
<name>A0A410DVC1_9CLOT</name>
<evidence type="ECO:0000313" key="4">
    <source>
        <dbReference type="Proteomes" id="UP000286268"/>
    </source>
</evidence>
<dbReference type="SUPFAM" id="SSF53335">
    <property type="entry name" value="S-adenosyl-L-methionine-dependent methyltransferases"/>
    <property type="match status" value="1"/>
</dbReference>
<dbReference type="Proteomes" id="UP000286268">
    <property type="component" value="Chromosome"/>
</dbReference>
<dbReference type="PANTHER" id="PTHR43861">
    <property type="entry name" value="TRANS-ACONITATE 2-METHYLTRANSFERASE-RELATED"/>
    <property type="match status" value="1"/>
</dbReference>
<dbReference type="GO" id="GO:0032259">
    <property type="term" value="P:methylation"/>
    <property type="evidence" value="ECO:0007669"/>
    <property type="project" value="UniProtKB-KW"/>
</dbReference>
<dbReference type="GO" id="GO:0008757">
    <property type="term" value="F:S-adenosylmethionine-dependent methyltransferase activity"/>
    <property type="evidence" value="ECO:0007669"/>
    <property type="project" value="InterPro"/>
</dbReference>
<dbReference type="Pfam" id="PF08241">
    <property type="entry name" value="Methyltransf_11"/>
    <property type="match status" value="1"/>
</dbReference>
<dbReference type="EMBL" id="CP025746">
    <property type="protein sequence ID" value="QAA32987.1"/>
    <property type="molecule type" value="Genomic_DNA"/>
</dbReference>
<evidence type="ECO:0000313" key="3">
    <source>
        <dbReference type="EMBL" id="QAA32987.1"/>
    </source>
</evidence>
<evidence type="ECO:0000256" key="1">
    <source>
        <dbReference type="ARBA" id="ARBA00022679"/>
    </source>
</evidence>
<protein>
    <submittedName>
        <fullName evidence="3">SAM-dependent methyltransferase</fullName>
    </submittedName>
</protein>
<dbReference type="CDD" id="cd02440">
    <property type="entry name" value="AdoMet_MTases"/>
    <property type="match status" value="1"/>
</dbReference>
<reference evidence="3 4" key="1">
    <citation type="submission" date="2018-01" db="EMBL/GenBank/DDBJ databases">
        <title>Genome Sequencing and Assembly of Anaerobacter polyendosporus strain CT4.</title>
        <authorList>
            <person name="Tachaapaikoon C."/>
            <person name="Sutheeworapong S."/>
            <person name="Jenjaroenpun P."/>
            <person name="Wongsurawat T."/>
            <person name="Nookeaw I."/>
            <person name="Cheawchanlertfa P."/>
            <person name="Kosugi A."/>
            <person name="Cheevadhanarak S."/>
            <person name="Ratanakhanokchai K."/>
        </authorList>
    </citation>
    <scope>NUCLEOTIDE SEQUENCE [LARGE SCALE GENOMIC DNA]</scope>
    <source>
        <strain evidence="3 4">CT4</strain>
    </source>
</reference>
<sequence length="207" mass="23137">MDSKLYFKEVANQWDNMREEFFTAEVRDKAYEVAEVKDGELAADIGAGTGFITEGLLKKGLKVIAVDRSEEMLEEIKKKFNSFGDVECLQGEAEKLPVESEAVDYAMANMFLHHVEEPLAAIKEMVRIIKPGGKLVITDLDEHNFEFLRTEQQDKWMGFDRKAIENWFLAAGLKNVVVDCVGGNCCASSSCGCEKASISIFVAYGEK</sequence>
<dbReference type="InterPro" id="IPR013216">
    <property type="entry name" value="Methyltransf_11"/>
</dbReference>
<dbReference type="AlphaFoldDB" id="A0A410DVC1"/>
<keyword evidence="1 3" id="KW-0808">Transferase</keyword>
<dbReference type="RefSeq" id="WP_128213720.1">
    <property type="nucleotide sequence ID" value="NZ_CP025746.1"/>
</dbReference>
<dbReference type="PANTHER" id="PTHR43861:SF3">
    <property type="entry name" value="PUTATIVE (AFU_ORTHOLOGUE AFUA_2G14390)-RELATED"/>
    <property type="match status" value="1"/>
</dbReference>
<keyword evidence="4" id="KW-1185">Reference proteome</keyword>
<organism evidence="3 4">
    <name type="scientific">Clostridium manihotivorum</name>
    <dbReference type="NCBI Taxonomy" id="2320868"/>
    <lineage>
        <taxon>Bacteria</taxon>
        <taxon>Bacillati</taxon>
        <taxon>Bacillota</taxon>
        <taxon>Clostridia</taxon>
        <taxon>Eubacteriales</taxon>
        <taxon>Clostridiaceae</taxon>
        <taxon>Clostridium</taxon>
    </lineage>
</organism>
<accession>A0A410DVC1</accession>
<gene>
    <name evidence="3" type="ORF">C1I91_15815</name>
</gene>
<dbReference type="KEGG" id="cmah:C1I91_15815"/>
<evidence type="ECO:0000259" key="2">
    <source>
        <dbReference type="Pfam" id="PF08241"/>
    </source>
</evidence>
<dbReference type="InterPro" id="IPR029063">
    <property type="entry name" value="SAM-dependent_MTases_sf"/>
</dbReference>